<sequence length="153" mass="17208">MCRHQKENKDPYRHKLTYSSCNYTCLLHLPHSHSLCSKILLSLVSSALRLSPIDFAVPSLLLISIHVQIVLGISLLLLSLGNSKDRYHCTFTFLPDEPALSDCSSGFTVQLYTGLLLTERRSNSAVWERMLVYISSNSAVFSSALSLFEHYTL</sequence>
<protein>
    <submittedName>
        <fullName evidence="2">Uncharacterized protein</fullName>
    </submittedName>
</protein>
<keyword evidence="1" id="KW-0472">Membrane</keyword>
<dbReference type="AlphaFoldDB" id="A0A674MFQ4"/>
<dbReference type="Proteomes" id="UP000005226">
    <property type="component" value="Chromosome 3"/>
</dbReference>
<organism evidence="2 3">
    <name type="scientific">Takifugu rubripes</name>
    <name type="common">Japanese pufferfish</name>
    <name type="synonym">Fugu rubripes</name>
    <dbReference type="NCBI Taxonomy" id="31033"/>
    <lineage>
        <taxon>Eukaryota</taxon>
        <taxon>Metazoa</taxon>
        <taxon>Chordata</taxon>
        <taxon>Craniata</taxon>
        <taxon>Vertebrata</taxon>
        <taxon>Euteleostomi</taxon>
        <taxon>Actinopterygii</taxon>
        <taxon>Neopterygii</taxon>
        <taxon>Teleostei</taxon>
        <taxon>Neoteleostei</taxon>
        <taxon>Acanthomorphata</taxon>
        <taxon>Eupercaria</taxon>
        <taxon>Tetraodontiformes</taxon>
        <taxon>Tetradontoidea</taxon>
        <taxon>Tetraodontidae</taxon>
        <taxon>Takifugu</taxon>
    </lineage>
</organism>
<keyword evidence="3" id="KW-1185">Reference proteome</keyword>
<name>A0A674MFQ4_TAKRU</name>
<accession>A0A674MFQ4</accession>
<evidence type="ECO:0000256" key="1">
    <source>
        <dbReference type="SAM" id="Phobius"/>
    </source>
</evidence>
<keyword evidence="1" id="KW-1133">Transmembrane helix</keyword>
<reference evidence="2" key="3">
    <citation type="submission" date="2025-09" db="UniProtKB">
        <authorList>
            <consortium name="Ensembl"/>
        </authorList>
    </citation>
    <scope>IDENTIFICATION</scope>
</reference>
<reference evidence="2 3" key="1">
    <citation type="journal article" date="2011" name="Genome Biol. Evol.">
        <title>Integration of the genetic map and genome assembly of fugu facilitates insights into distinct features of genome evolution in teleosts and mammals.</title>
        <authorList>
            <person name="Kai W."/>
            <person name="Kikuchi K."/>
            <person name="Tohari S."/>
            <person name="Chew A.K."/>
            <person name="Tay A."/>
            <person name="Fujiwara A."/>
            <person name="Hosoya S."/>
            <person name="Suetake H."/>
            <person name="Naruse K."/>
            <person name="Brenner S."/>
            <person name="Suzuki Y."/>
            <person name="Venkatesh B."/>
        </authorList>
    </citation>
    <scope>NUCLEOTIDE SEQUENCE [LARGE SCALE GENOMIC DNA]</scope>
</reference>
<dbReference type="Ensembl" id="ENSTRUT00000091257.1">
    <property type="protein sequence ID" value="ENSTRUP00000059876.1"/>
    <property type="gene ID" value="ENSTRUG00000030628.1"/>
</dbReference>
<keyword evidence="1" id="KW-0812">Transmembrane</keyword>
<evidence type="ECO:0000313" key="3">
    <source>
        <dbReference type="Proteomes" id="UP000005226"/>
    </source>
</evidence>
<proteinExistence type="predicted"/>
<feature type="transmembrane region" description="Helical" evidence="1">
    <location>
        <begin position="55"/>
        <end position="78"/>
    </location>
</feature>
<evidence type="ECO:0000313" key="2">
    <source>
        <dbReference type="Ensembl" id="ENSTRUP00000059876.1"/>
    </source>
</evidence>
<dbReference type="InParanoid" id="A0A674MFQ4"/>
<reference evidence="2" key="2">
    <citation type="submission" date="2025-08" db="UniProtKB">
        <authorList>
            <consortium name="Ensembl"/>
        </authorList>
    </citation>
    <scope>IDENTIFICATION</scope>
</reference>